<feature type="region of interest" description="Disordered" evidence="1">
    <location>
        <begin position="228"/>
        <end position="304"/>
    </location>
</feature>
<keyword evidence="3" id="KW-0732">Signal</keyword>
<evidence type="ECO:0000256" key="3">
    <source>
        <dbReference type="SAM" id="SignalP"/>
    </source>
</evidence>
<gene>
    <name evidence="4" type="ORF">CJEDD_07485</name>
</gene>
<accession>A0ABY7UMK7</accession>
<protein>
    <recommendedName>
        <fullName evidence="6">Secreted protein</fullName>
    </recommendedName>
</protein>
<keyword evidence="2" id="KW-0812">Transmembrane</keyword>
<evidence type="ECO:0000313" key="5">
    <source>
        <dbReference type="Proteomes" id="UP001218071"/>
    </source>
</evidence>
<dbReference type="RefSeq" id="WP_042408211.1">
    <property type="nucleotide sequence ID" value="NZ_CBYN010000077.1"/>
</dbReference>
<organism evidence="4 5">
    <name type="scientific">Corynebacterium jeddahense</name>
    <dbReference type="NCBI Taxonomy" id="1414719"/>
    <lineage>
        <taxon>Bacteria</taxon>
        <taxon>Bacillati</taxon>
        <taxon>Actinomycetota</taxon>
        <taxon>Actinomycetes</taxon>
        <taxon>Mycobacteriales</taxon>
        <taxon>Corynebacteriaceae</taxon>
        <taxon>Corynebacterium</taxon>
    </lineage>
</organism>
<feature type="transmembrane region" description="Helical" evidence="2">
    <location>
        <begin position="309"/>
        <end position="331"/>
    </location>
</feature>
<dbReference type="Proteomes" id="UP001218071">
    <property type="component" value="Chromosome"/>
</dbReference>
<reference evidence="4 5" key="1">
    <citation type="submission" date="2020-10" db="EMBL/GenBank/DDBJ databases">
        <title>Complete genome sequence of Corynebacterium jeddahense DSM 45997, type strain of Corynebacterium jeddahense.</title>
        <authorList>
            <person name="Busche T."/>
            <person name="Kalinowski J."/>
            <person name="Ruckert C."/>
        </authorList>
    </citation>
    <scope>NUCLEOTIDE SEQUENCE [LARGE SCALE GENOMIC DNA]</scope>
    <source>
        <strain evidence="4 5">DSM 45997</strain>
    </source>
</reference>
<keyword evidence="2" id="KW-0472">Membrane</keyword>
<feature type="signal peptide" evidence="3">
    <location>
        <begin position="1"/>
        <end position="26"/>
    </location>
</feature>
<feature type="compositionally biased region" description="Polar residues" evidence="1">
    <location>
        <begin position="295"/>
        <end position="304"/>
    </location>
</feature>
<feature type="compositionally biased region" description="Low complexity" evidence="1">
    <location>
        <begin position="263"/>
        <end position="294"/>
    </location>
</feature>
<feature type="compositionally biased region" description="Polar residues" evidence="1">
    <location>
        <begin position="236"/>
        <end position="253"/>
    </location>
</feature>
<keyword evidence="5" id="KW-1185">Reference proteome</keyword>
<name>A0ABY7UMK7_9CORY</name>
<evidence type="ECO:0000313" key="4">
    <source>
        <dbReference type="EMBL" id="WCZ39090.1"/>
    </source>
</evidence>
<evidence type="ECO:0000256" key="2">
    <source>
        <dbReference type="SAM" id="Phobius"/>
    </source>
</evidence>
<evidence type="ECO:0000256" key="1">
    <source>
        <dbReference type="SAM" id="MobiDB-lite"/>
    </source>
</evidence>
<dbReference type="EMBL" id="CP063194">
    <property type="protein sequence ID" value="WCZ39090.1"/>
    <property type="molecule type" value="Genomic_DNA"/>
</dbReference>
<feature type="chain" id="PRO_5046094315" description="Secreted protein" evidence="3">
    <location>
        <begin position="27"/>
        <end position="340"/>
    </location>
</feature>
<keyword evidence="2" id="KW-1133">Transmembrane helix</keyword>
<evidence type="ECO:0008006" key="6">
    <source>
        <dbReference type="Google" id="ProtNLM"/>
    </source>
</evidence>
<sequence length="340" mass="35458">MQRKALATTVALGLSVSLITAPSADAAQIGAKDANDTCAVRLTDAEQSALEEAIQSISTPKAGEAVAEAIETVYPEFKAPADAFFSNPVVEAVANAYAADKEPSANVLEEFDSLLETQFAAVSEDSAEAFEIYLYARGYTAYPSLAESEFLSEIKDELPTLTEVAASRDNVTVDVVGLAIDLLGLPANKARAFRNSIENSDFGRTTLTHYQEYAKTYNAAQRACADGGKTDVRFPTKSTTPGAGQNTGSQNPNEETKSNRDPNTGTGTGTNNDKTNATGTGTGTKNNKNQNDDTPVNTDDAGSSETGKIIGIVAGVLAAIGLIAAGVVAFAPQLGIQLPF</sequence>
<proteinExistence type="predicted"/>